<name>A0A382R1Z6_9ZZZZ</name>
<feature type="non-terminal residue" evidence="3">
    <location>
        <position position="1"/>
    </location>
</feature>
<dbReference type="PANTHER" id="PTHR21240:SF19">
    <property type="entry name" value="CATALYTIC_ HYDROLASE"/>
    <property type="match status" value="1"/>
</dbReference>
<keyword evidence="1" id="KW-0456">Lyase</keyword>
<dbReference type="InterPro" id="IPR006680">
    <property type="entry name" value="Amidohydro-rel"/>
</dbReference>
<dbReference type="InterPro" id="IPR032466">
    <property type="entry name" value="Metal_Hydrolase"/>
</dbReference>
<accession>A0A382R1Z6</accession>
<gene>
    <name evidence="3" type="ORF">METZ01_LOCUS344101</name>
</gene>
<evidence type="ECO:0000313" key="3">
    <source>
        <dbReference type="EMBL" id="SVC91247.1"/>
    </source>
</evidence>
<dbReference type="CDD" id="cd01292">
    <property type="entry name" value="metallo-dependent_hydrolases"/>
    <property type="match status" value="1"/>
</dbReference>
<feature type="domain" description="Amidohydrolase-related" evidence="2">
    <location>
        <begin position="1"/>
        <end position="294"/>
    </location>
</feature>
<dbReference type="SUPFAM" id="SSF51556">
    <property type="entry name" value="Metallo-dependent hydrolases"/>
    <property type="match status" value="1"/>
</dbReference>
<dbReference type="GO" id="GO:0016787">
    <property type="term" value="F:hydrolase activity"/>
    <property type="evidence" value="ECO:0007669"/>
    <property type="project" value="InterPro"/>
</dbReference>
<sequence>IDVHTHIPSHYENVANNEEQYDERVRPDKAVKTTTSIRDYFEAMDPVDFAILFGIARHPDKNDFIDELGFGDNLGDKKGNVNDTTAEIAAMRPDKIIGFMSVHPDDKLVLNEMNRCKQDLKLKGIKLGPNYQNFDPFGDNAAKLYRFAELNNLPIVFHQGTVPIPKSPLKFSYPIYMDQIAASFPQLKIVMAHMGHPWHEDCISVIRKHPHVYADISAQFYRPWSAYNGFRLAFEWNVMHKLLFASDWPITTPSENISFLNGLPEFCKHHNLPVIPIEPLEKIKHRNSLELLGIR</sequence>
<evidence type="ECO:0000256" key="1">
    <source>
        <dbReference type="ARBA" id="ARBA00023239"/>
    </source>
</evidence>
<reference evidence="3" key="1">
    <citation type="submission" date="2018-05" db="EMBL/GenBank/DDBJ databases">
        <authorList>
            <person name="Lanie J.A."/>
            <person name="Ng W.-L."/>
            <person name="Kazmierczak K.M."/>
            <person name="Andrzejewski T.M."/>
            <person name="Davidsen T.M."/>
            <person name="Wayne K.J."/>
            <person name="Tettelin H."/>
            <person name="Glass J.I."/>
            <person name="Rusch D."/>
            <person name="Podicherti R."/>
            <person name="Tsui H.-C.T."/>
            <person name="Winkler M.E."/>
        </authorList>
    </citation>
    <scope>NUCLEOTIDE SEQUENCE</scope>
</reference>
<dbReference type="EMBL" id="UINC01118246">
    <property type="protein sequence ID" value="SVC91247.1"/>
    <property type="molecule type" value="Genomic_DNA"/>
</dbReference>
<organism evidence="3">
    <name type="scientific">marine metagenome</name>
    <dbReference type="NCBI Taxonomy" id="408172"/>
    <lineage>
        <taxon>unclassified sequences</taxon>
        <taxon>metagenomes</taxon>
        <taxon>ecological metagenomes</taxon>
    </lineage>
</organism>
<dbReference type="InterPro" id="IPR032465">
    <property type="entry name" value="ACMSD"/>
</dbReference>
<dbReference type="GO" id="GO:0016831">
    <property type="term" value="F:carboxy-lyase activity"/>
    <property type="evidence" value="ECO:0007669"/>
    <property type="project" value="InterPro"/>
</dbReference>
<evidence type="ECO:0000259" key="2">
    <source>
        <dbReference type="Pfam" id="PF04909"/>
    </source>
</evidence>
<dbReference type="AlphaFoldDB" id="A0A382R1Z6"/>
<protein>
    <recommendedName>
        <fullName evidence="2">Amidohydrolase-related domain-containing protein</fullName>
    </recommendedName>
</protein>
<dbReference type="Gene3D" id="3.20.20.140">
    <property type="entry name" value="Metal-dependent hydrolases"/>
    <property type="match status" value="1"/>
</dbReference>
<dbReference type="PANTHER" id="PTHR21240">
    <property type="entry name" value="2-AMINO-3-CARBOXYLMUCONATE-6-SEMIALDEHYDE DECARBOXYLASE"/>
    <property type="match status" value="1"/>
</dbReference>
<proteinExistence type="predicted"/>
<dbReference type="Pfam" id="PF04909">
    <property type="entry name" value="Amidohydro_2"/>
    <property type="match status" value="1"/>
</dbReference>